<dbReference type="STRING" id="1317122.ATO12_17775"/>
<dbReference type="OrthoDB" id="1821427at2"/>
<evidence type="ECO:0000313" key="2">
    <source>
        <dbReference type="Proteomes" id="UP000023541"/>
    </source>
</evidence>
<evidence type="ECO:0000313" key="1">
    <source>
        <dbReference type="EMBL" id="EZH73783.1"/>
    </source>
</evidence>
<proteinExistence type="predicted"/>
<organism evidence="1 2">
    <name type="scientific">Aquimarina atlantica</name>
    <dbReference type="NCBI Taxonomy" id="1317122"/>
    <lineage>
        <taxon>Bacteria</taxon>
        <taxon>Pseudomonadati</taxon>
        <taxon>Bacteroidota</taxon>
        <taxon>Flavobacteriia</taxon>
        <taxon>Flavobacteriales</taxon>
        <taxon>Flavobacteriaceae</taxon>
        <taxon>Aquimarina</taxon>
    </lineage>
</organism>
<comment type="caution">
    <text evidence="1">The sequence shown here is derived from an EMBL/GenBank/DDBJ whole genome shotgun (WGS) entry which is preliminary data.</text>
</comment>
<name>A0A023BVF8_9FLAO</name>
<dbReference type="eggNOG" id="ENOG5033M41">
    <property type="taxonomic scope" value="Bacteria"/>
</dbReference>
<accession>A0A023BVF8</accession>
<reference evidence="1 2" key="1">
    <citation type="submission" date="2014-04" db="EMBL/GenBank/DDBJ databases">
        <title>Aquimarina sp. 22II-S11-z7 Genome Sequencing.</title>
        <authorList>
            <person name="Lai Q."/>
        </authorList>
    </citation>
    <scope>NUCLEOTIDE SEQUENCE [LARGE SCALE GENOMIC DNA]</scope>
    <source>
        <strain evidence="1 2">22II-S11-z7</strain>
    </source>
</reference>
<dbReference type="RefSeq" id="WP_051575818.1">
    <property type="nucleotide sequence ID" value="NZ_AQRA01000005.1"/>
</dbReference>
<dbReference type="AlphaFoldDB" id="A0A023BVF8"/>
<sequence length="102" mass="11766">MKIRCSCNAIIVDQTDYLKNKGYVISDTQWFDFWDAIDAAIEKSGESKKDKEEACMQLRKLHVFKTSWECTNCGALFINGRDNELKTYAPDSKEYNGILDKI</sequence>
<protein>
    <submittedName>
        <fullName evidence="1">Uncharacterized protein</fullName>
    </submittedName>
</protein>
<keyword evidence="2" id="KW-1185">Reference proteome</keyword>
<dbReference type="Proteomes" id="UP000023541">
    <property type="component" value="Unassembled WGS sequence"/>
</dbReference>
<gene>
    <name evidence="1" type="ORF">ATO12_17775</name>
</gene>
<dbReference type="EMBL" id="AQRA01000005">
    <property type="protein sequence ID" value="EZH73783.1"/>
    <property type="molecule type" value="Genomic_DNA"/>
</dbReference>